<protein>
    <submittedName>
        <fullName evidence="1">Uncharacterized protein</fullName>
    </submittedName>
</protein>
<organism evidence="1 2">
    <name type="scientific">Phyllosticta citribraziliensis</name>
    <dbReference type="NCBI Taxonomy" id="989973"/>
    <lineage>
        <taxon>Eukaryota</taxon>
        <taxon>Fungi</taxon>
        <taxon>Dikarya</taxon>
        <taxon>Ascomycota</taxon>
        <taxon>Pezizomycotina</taxon>
        <taxon>Dothideomycetes</taxon>
        <taxon>Dothideomycetes incertae sedis</taxon>
        <taxon>Botryosphaeriales</taxon>
        <taxon>Phyllostictaceae</taxon>
        <taxon>Phyllosticta</taxon>
    </lineage>
</organism>
<dbReference type="GeneID" id="92031431"/>
<comment type="caution">
    <text evidence="1">The sequence shown here is derived from an EMBL/GenBank/DDBJ whole genome shotgun (WGS) entry which is preliminary data.</text>
</comment>
<reference evidence="1 2" key="1">
    <citation type="submission" date="2024-04" db="EMBL/GenBank/DDBJ databases">
        <title>Phyllosticta paracitricarpa is synonymous to the EU quarantine fungus P. citricarpa based on phylogenomic analyses.</title>
        <authorList>
            <consortium name="Lawrence Berkeley National Laboratory"/>
            <person name="Van ingen-buijs V.A."/>
            <person name="Van westerhoven A.C."/>
            <person name="Haridas S."/>
            <person name="Skiadas P."/>
            <person name="Martin F."/>
            <person name="Groenewald J.Z."/>
            <person name="Crous P.W."/>
            <person name="Seidl M.F."/>
        </authorList>
    </citation>
    <scope>NUCLEOTIDE SEQUENCE [LARGE SCALE GENOMIC DNA]</scope>
    <source>
        <strain evidence="1 2">CPC 17464</strain>
    </source>
</reference>
<name>A0ABR1L496_9PEZI</name>
<evidence type="ECO:0000313" key="1">
    <source>
        <dbReference type="EMBL" id="KAK7529534.1"/>
    </source>
</evidence>
<sequence>MCYQLTERYAVCGCLYHKHAVDPCAQYGQYGHSVQEKTVLVGYACGVHSAGRSSGSSATTSSPFCFSASWSIGGAVMEEEEEMAAMGGVGREGSGSGSVGGADLVLPPESLGLQLALGGRLASGLHTSTAAAAASSSNSLSLSRAHNRRIIIRRTAAGLSPHPVRRSSSHLTSPHAAAALRNHRHHRHAHMI</sequence>
<dbReference type="EMBL" id="JBBPEH010000016">
    <property type="protein sequence ID" value="KAK7529534.1"/>
    <property type="molecule type" value="Genomic_DNA"/>
</dbReference>
<evidence type="ECO:0000313" key="2">
    <source>
        <dbReference type="Proteomes" id="UP001360953"/>
    </source>
</evidence>
<dbReference type="Proteomes" id="UP001360953">
    <property type="component" value="Unassembled WGS sequence"/>
</dbReference>
<dbReference type="RefSeq" id="XP_066649984.1">
    <property type="nucleotide sequence ID" value="XM_066798525.1"/>
</dbReference>
<gene>
    <name evidence="1" type="ORF">J3D65DRAFT_607773</name>
</gene>
<proteinExistence type="predicted"/>
<accession>A0ABR1L496</accession>
<keyword evidence="2" id="KW-1185">Reference proteome</keyword>